<proteinExistence type="predicted"/>
<evidence type="ECO:0008006" key="3">
    <source>
        <dbReference type="Google" id="ProtNLM"/>
    </source>
</evidence>
<accession>A0AAV2CU76</accession>
<name>A0AAV2CU76_9ROSI</name>
<dbReference type="Proteomes" id="UP001497516">
    <property type="component" value="Chromosome 10"/>
</dbReference>
<organism evidence="1 2">
    <name type="scientific">Linum trigynum</name>
    <dbReference type="NCBI Taxonomy" id="586398"/>
    <lineage>
        <taxon>Eukaryota</taxon>
        <taxon>Viridiplantae</taxon>
        <taxon>Streptophyta</taxon>
        <taxon>Embryophyta</taxon>
        <taxon>Tracheophyta</taxon>
        <taxon>Spermatophyta</taxon>
        <taxon>Magnoliopsida</taxon>
        <taxon>eudicotyledons</taxon>
        <taxon>Gunneridae</taxon>
        <taxon>Pentapetalae</taxon>
        <taxon>rosids</taxon>
        <taxon>fabids</taxon>
        <taxon>Malpighiales</taxon>
        <taxon>Linaceae</taxon>
        <taxon>Linum</taxon>
    </lineage>
</organism>
<dbReference type="EMBL" id="OZ034814">
    <property type="protein sequence ID" value="CAL1360118.1"/>
    <property type="molecule type" value="Genomic_DNA"/>
</dbReference>
<protein>
    <recommendedName>
        <fullName evidence="3">Secreted protein</fullName>
    </recommendedName>
</protein>
<sequence>MRGALSSLLVKWLSIVVQPFLKLCRSADHALLNLVVIVFNATLVNQGVKGTQWQCNGHAIGEIYLHNVWRRRHQMVVPQNCDPRYGIRKRSYDCFLNNASAHESPTYKHLRRSIKSVWRFRLPSPGELESDIPSPISMRTVMQPLDETAWGWFAN</sequence>
<dbReference type="AlphaFoldDB" id="A0AAV2CU76"/>
<reference evidence="1 2" key="1">
    <citation type="submission" date="2024-04" db="EMBL/GenBank/DDBJ databases">
        <authorList>
            <person name="Fracassetti M."/>
        </authorList>
    </citation>
    <scope>NUCLEOTIDE SEQUENCE [LARGE SCALE GENOMIC DNA]</scope>
</reference>
<evidence type="ECO:0000313" key="2">
    <source>
        <dbReference type="Proteomes" id="UP001497516"/>
    </source>
</evidence>
<keyword evidence="2" id="KW-1185">Reference proteome</keyword>
<gene>
    <name evidence="1" type="ORF">LTRI10_LOCUS7572</name>
</gene>
<evidence type="ECO:0000313" key="1">
    <source>
        <dbReference type="EMBL" id="CAL1360118.1"/>
    </source>
</evidence>